<dbReference type="InterPro" id="IPR057019">
    <property type="entry name" value="F54D1_6-like_Ig-like_2"/>
</dbReference>
<proteinExistence type="predicted"/>
<evidence type="ECO:0000256" key="1">
    <source>
        <dbReference type="ARBA" id="ARBA00004370"/>
    </source>
</evidence>
<evidence type="ECO:0000256" key="4">
    <source>
        <dbReference type="ARBA" id="ARBA00023136"/>
    </source>
</evidence>
<feature type="compositionally biased region" description="Polar residues" evidence="5">
    <location>
        <begin position="1433"/>
        <end position="1448"/>
    </location>
</feature>
<dbReference type="Proteomes" id="UP000887577">
    <property type="component" value="Unplaced"/>
</dbReference>
<evidence type="ECO:0000313" key="10">
    <source>
        <dbReference type="WBParaSite" id="PSU_v2.g114.t1"/>
    </source>
</evidence>
<feature type="compositionally biased region" description="Basic and acidic residues" evidence="5">
    <location>
        <begin position="1394"/>
        <end position="1405"/>
    </location>
</feature>
<sequence>MRRPLVATPPNNLREIHDSFRYHKSICLSFKLFFIFIIVVSFNTGQINAQINLQQAGPNLPAPQDAGVLYTGTGTNAFYGVNLVPFGPENGDLEVAPGFLTSGQTIDLHMFFPFYGGWYNYTTISVNGYMAFATVLDQGPTINVGPDSTDWPRVQDPAMIAPYLCKQQITQDAIPGLRTGVFFRLVLRQSLFGRGSNLNINPEGSIQPSGFFGQATSQACPGTPGSYVRCDANSDYFLEEMMRWLQEGVAGANMFRADAAVIVTWYNTASAVSGRSDLDDGQLATYQVIWLSDQAARLSYAIINYDKLGFDAADFRMNSRSGRCRALFNGGNHTGLVDVDPTQLYKNSPKILASRSGVPSQVRGRYMFRVDDVVRPGGCSNKTGGTYPMLIYPNIVNMLGEMTIDINAMCLDRTKTYILMIEQRETASCVVLNPSIARCNIPRIYDWGTKTLFFQPQTGKAMDDKAYVGYVYFVPPTLDPMRLDIGNIYNWFKNPLPYTVMPLVWYPRNFTNPDLNPIDTNMRIYDDSLYAVQLGLYVIGYKEGKDDSLKKFRPQYRTLARLATYSNRNQLEYRFRAQEETINLYQVEQWYLNDWERMHDLYTYRFGFLKLAPLRGNDNPTQPPTMLSGLVSAPISLHFLWTTNNPEFQTTSYSAADQDARTEFVVKKATEMCHDWYDEDGALFNFIRDTETNASCPCVEAQAKMDLGRFMPHPRCSQEFRDITCPEVIGAENCYMSAQNVYGSYAGKHDREFNINNQHRFATHYGQVCCYSKDGYLQQTTYQPVIKVIENFFYNPGFPMRAYEFGSTPYLGQFEVPGLSAFHHDYMPYFLCCKYAKNRCQMFYWRRPSSSCQQYQPPAVGYGMGGGTWGTIDNQKFIFNEPGVYTLLYIPQTENNPEVRIQVRLERYPNRKVDFSLLGHYMTQADLVQPSNITVITGIAIEATGTDRVVVTARGDTRRFRYRTNIIVGNLLRYFDTMRLQRFNGVLIYVNNVQRGQPEIYVVLEEAEIGFKIRESYALDIDRLSMFQESMGLLDIEIGVPPRYGVRPDGDNTRDQDIRQRYNLPRVAGLIRPFPDQSAGALYEGLTLNDVNAEGFRQQIINNYRVIGTGNQGTQQNAPGVLNNYMPNDNMFVTSTDADKAFEVFPEVAMKNSPIYKSAPKYENGVYRFDYKTGVDIVQLLQTCRDLQQNPNIALQPLQSQLTLQIGRELCPDNPAQIIAECGDSVPCMYDYTLFNSETLGLEIQNLWNQYNLDRTQVMRQYNSCGAINVEYPEFLTKTPAFASGYLQGDVVRFGCFQTHWIHGDYEYKCNIVVDYNDPTRYRFEWNKGNQPWCRAREIENFLKWLTAIASTIGIILVIVLIFLSCWCIKQRRRQNRGDLKPIRPGSVSPTYGRRNDAYEPEKGDAFSPSSRASSPMNDLRSRGPPPQQQQPIAATQNSSFMGLNTSV</sequence>
<dbReference type="Pfam" id="PF24462">
    <property type="entry name" value="Ig_F54D1_6"/>
    <property type="match status" value="1"/>
</dbReference>
<dbReference type="GO" id="GO:0016020">
    <property type="term" value="C:membrane"/>
    <property type="evidence" value="ECO:0007669"/>
    <property type="project" value="UniProtKB-SubCell"/>
</dbReference>
<protein>
    <submittedName>
        <fullName evidence="10">Protein mesh</fullName>
    </submittedName>
</protein>
<accession>A0A914Y0L5</accession>
<dbReference type="SMART" id="SM00539">
    <property type="entry name" value="NIDO"/>
    <property type="match status" value="1"/>
</dbReference>
<evidence type="ECO:0000256" key="2">
    <source>
        <dbReference type="ARBA" id="ARBA00022692"/>
    </source>
</evidence>
<evidence type="ECO:0000259" key="8">
    <source>
        <dbReference type="PROSITE" id="PS51220"/>
    </source>
</evidence>
<dbReference type="InterPro" id="IPR051495">
    <property type="entry name" value="Epithelial_Barrier/Signaling"/>
</dbReference>
<evidence type="ECO:0000256" key="5">
    <source>
        <dbReference type="SAM" id="MobiDB-lite"/>
    </source>
</evidence>
<dbReference type="PANTHER" id="PTHR13802">
    <property type="entry name" value="MUCIN 4-RELATED"/>
    <property type="match status" value="1"/>
</dbReference>
<dbReference type="Pfam" id="PF06119">
    <property type="entry name" value="NIDO"/>
    <property type="match status" value="1"/>
</dbReference>
<dbReference type="InterPro" id="IPR056075">
    <property type="entry name" value="DUF7658"/>
</dbReference>
<dbReference type="Pfam" id="PF24678">
    <property type="entry name" value="DUF7658"/>
    <property type="match status" value="1"/>
</dbReference>
<organism evidence="9 10">
    <name type="scientific">Panagrolaimus superbus</name>
    <dbReference type="NCBI Taxonomy" id="310955"/>
    <lineage>
        <taxon>Eukaryota</taxon>
        <taxon>Metazoa</taxon>
        <taxon>Ecdysozoa</taxon>
        <taxon>Nematoda</taxon>
        <taxon>Chromadorea</taxon>
        <taxon>Rhabditida</taxon>
        <taxon>Tylenchina</taxon>
        <taxon>Panagrolaimomorpha</taxon>
        <taxon>Panagrolaimoidea</taxon>
        <taxon>Panagrolaimidae</taxon>
        <taxon>Panagrolaimus</taxon>
    </lineage>
</organism>
<dbReference type="Pfam" id="PF24464">
    <property type="entry name" value="Ig_F54D1_6_2"/>
    <property type="match status" value="1"/>
</dbReference>
<dbReference type="InterPro" id="IPR057017">
    <property type="entry name" value="F54D1_6-like_C"/>
</dbReference>
<keyword evidence="4 6" id="KW-0472">Membrane</keyword>
<dbReference type="PROSITE" id="PS50856">
    <property type="entry name" value="AMOP"/>
    <property type="match status" value="1"/>
</dbReference>
<evidence type="ECO:0000259" key="7">
    <source>
        <dbReference type="PROSITE" id="PS50856"/>
    </source>
</evidence>
<dbReference type="Pfam" id="PF03782">
    <property type="entry name" value="AMOP"/>
    <property type="match status" value="1"/>
</dbReference>
<evidence type="ECO:0000256" key="3">
    <source>
        <dbReference type="ARBA" id="ARBA00022989"/>
    </source>
</evidence>
<dbReference type="SMART" id="SM00723">
    <property type="entry name" value="AMOP"/>
    <property type="match status" value="1"/>
</dbReference>
<dbReference type="WBParaSite" id="PSU_v2.g114.t1">
    <property type="protein sequence ID" value="PSU_v2.g114.t1"/>
    <property type="gene ID" value="PSU_v2.g114"/>
</dbReference>
<keyword evidence="3 6" id="KW-1133">Transmembrane helix</keyword>
<feature type="domain" description="AMOP" evidence="7">
    <location>
        <begin position="665"/>
        <end position="847"/>
    </location>
</feature>
<feature type="domain" description="NIDO" evidence="8">
    <location>
        <begin position="210"/>
        <end position="373"/>
    </location>
</feature>
<dbReference type="Pfam" id="PF24469">
    <property type="entry name" value="F54D1_6_C"/>
    <property type="match status" value="1"/>
</dbReference>
<feature type="region of interest" description="Disordered" evidence="5">
    <location>
        <begin position="1379"/>
        <end position="1448"/>
    </location>
</feature>
<dbReference type="PROSITE" id="PS51220">
    <property type="entry name" value="NIDO"/>
    <property type="match status" value="1"/>
</dbReference>
<keyword evidence="2 6" id="KW-0812">Transmembrane</keyword>
<feature type="transmembrane region" description="Helical" evidence="6">
    <location>
        <begin position="21"/>
        <end position="42"/>
    </location>
</feature>
<dbReference type="InterPro" id="IPR005533">
    <property type="entry name" value="AMOP_dom"/>
</dbReference>
<reference evidence="10" key="1">
    <citation type="submission" date="2022-11" db="UniProtKB">
        <authorList>
            <consortium name="WormBaseParasite"/>
        </authorList>
    </citation>
    <scope>IDENTIFICATION</scope>
</reference>
<evidence type="ECO:0000313" key="9">
    <source>
        <dbReference type="Proteomes" id="UP000887577"/>
    </source>
</evidence>
<dbReference type="PANTHER" id="PTHR13802:SF60">
    <property type="entry name" value="PROTEIN CBG06057"/>
    <property type="match status" value="1"/>
</dbReference>
<dbReference type="InterPro" id="IPR057018">
    <property type="entry name" value="F54D1_6-like_Ig-like"/>
</dbReference>
<feature type="transmembrane region" description="Helical" evidence="6">
    <location>
        <begin position="1345"/>
        <end position="1369"/>
    </location>
</feature>
<name>A0A914Y0L5_9BILA</name>
<dbReference type="InterPro" id="IPR003886">
    <property type="entry name" value="NIDO_dom"/>
</dbReference>
<comment type="subcellular location">
    <subcellularLocation>
        <location evidence="1">Membrane</location>
    </subcellularLocation>
</comment>
<evidence type="ECO:0000256" key="6">
    <source>
        <dbReference type="SAM" id="Phobius"/>
    </source>
</evidence>
<dbReference type="GO" id="GO:0007160">
    <property type="term" value="P:cell-matrix adhesion"/>
    <property type="evidence" value="ECO:0007669"/>
    <property type="project" value="InterPro"/>
</dbReference>
<feature type="compositionally biased region" description="Polar residues" evidence="5">
    <location>
        <begin position="1408"/>
        <end position="1417"/>
    </location>
</feature>
<keyword evidence="9" id="KW-1185">Reference proteome</keyword>